<dbReference type="InterPro" id="IPR021215">
    <property type="entry name" value="DUF2752"/>
</dbReference>
<organism evidence="2 3">
    <name type="scientific">Paenibacillus septentrionalis</name>
    <dbReference type="NCBI Taxonomy" id="429342"/>
    <lineage>
        <taxon>Bacteria</taxon>
        <taxon>Bacillati</taxon>
        <taxon>Bacillota</taxon>
        <taxon>Bacilli</taxon>
        <taxon>Bacillales</taxon>
        <taxon>Paenibacillaceae</taxon>
        <taxon>Paenibacillus</taxon>
    </lineage>
</organism>
<proteinExistence type="predicted"/>
<dbReference type="Proteomes" id="UP001596233">
    <property type="component" value="Unassembled WGS sequence"/>
</dbReference>
<feature type="transmembrane region" description="Helical" evidence="1">
    <location>
        <begin position="84"/>
        <end position="101"/>
    </location>
</feature>
<keyword evidence="1" id="KW-0472">Membrane</keyword>
<name>A0ABW1V8I9_9BACL</name>
<gene>
    <name evidence="2" type="ORF">ACFP56_15485</name>
</gene>
<feature type="transmembrane region" description="Helical" evidence="1">
    <location>
        <begin position="52"/>
        <end position="72"/>
    </location>
</feature>
<dbReference type="Pfam" id="PF10825">
    <property type="entry name" value="DUF2752"/>
    <property type="match status" value="1"/>
</dbReference>
<keyword evidence="3" id="KW-1185">Reference proteome</keyword>
<dbReference type="RefSeq" id="WP_379236145.1">
    <property type="nucleotide sequence ID" value="NZ_JBHSTE010000005.1"/>
</dbReference>
<evidence type="ECO:0000313" key="3">
    <source>
        <dbReference type="Proteomes" id="UP001596233"/>
    </source>
</evidence>
<evidence type="ECO:0000256" key="1">
    <source>
        <dbReference type="SAM" id="Phobius"/>
    </source>
</evidence>
<keyword evidence="1" id="KW-1133">Transmembrane helix</keyword>
<protein>
    <submittedName>
        <fullName evidence="2">DUF2752 domain-containing protein</fullName>
    </submittedName>
</protein>
<accession>A0ABW1V8I9</accession>
<keyword evidence="1" id="KW-0812">Transmembrane</keyword>
<sequence length="111" mass="12064">MAIGTVAYLKVWIPLTGLSIPCPIHAATGLYCPGCGSTRSLSALLQLDLADAFRYNSLIYILLPLYGCYWLLQRKKKTKLAQGMLVAMLVLAISFGIIRNLPAFSHLAPPA</sequence>
<evidence type="ECO:0000313" key="2">
    <source>
        <dbReference type="EMBL" id="MFC6334030.1"/>
    </source>
</evidence>
<dbReference type="EMBL" id="JBHSTE010000005">
    <property type="protein sequence ID" value="MFC6334030.1"/>
    <property type="molecule type" value="Genomic_DNA"/>
</dbReference>
<comment type="caution">
    <text evidence="2">The sequence shown here is derived from an EMBL/GenBank/DDBJ whole genome shotgun (WGS) entry which is preliminary data.</text>
</comment>
<reference evidence="3" key="1">
    <citation type="journal article" date="2019" name="Int. J. Syst. Evol. Microbiol.">
        <title>The Global Catalogue of Microorganisms (GCM) 10K type strain sequencing project: providing services to taxonomists for standard genome sequencing and annotation.</title>
        <authorList>
            <consortium name="The Broad Institute Genomics Platform"/>
            <consortium name="The Broad Institute Genome Sequencing Center for Infectious Disease"/>
            <person name="Wu L."/>
            <person name="Ma J."/>
        </authorList>
    </citation>
    <scope>NUCLEOTIDE SEQUENCE [LARGE SCALE GENOMIC DNA]</scope>
    <source>
        <strain evidence="3">PCU 280</strain>
    </source>
</reference>